<sequence length="400" mass="42986">MMGTYHALRSLNGRLQSLFIITLVFRMGTLAFPFYAAYLIHQHAVSPGTAGALVGVYGAGALCTDLLIGVVIKRFSANRVILGSLLLNALLLLIIPSVNNTLALFVLSFLWGACYEAFTPATFSETVANSTLERRKVAFSCNRLAINIGMAIGPLLGSLVFLKHADAVFYINAALSLVAFATCLRFGRARTVAQEAPAAGKGDGLPEAALHERSRLLVILLAALPVHVAYALPPTFLSAYIINYTQLPAYYVGIIFFINALLVIVFEVPINLRMAHLSSSRSLVAGFLLAGVGFFLMGFGQVGAILMLATVLWSLGEMIIFPGITHYVSSISSRDTVDRNLGYYSAGVNIGVMLAPSLAFMLMSRPSLPSPWWLAGFVLLLFAIAVGVMKSSAVLWNKEA</sequence>
<dbReference type="InterPro" id="IPR011701">
    <property type="entry name" value="MFS"/>
</dbReference>
<evidence type="ECO:0000256" key="5">
    <source>
        <dbReference type="ARBA" id="ARBA00022989"/>
    </source>
</evidence>
<evidence type="ECO:0000259" key="8">
    <source>
        <dbReference type="PROSITE" id="PS50850"/>
    </source>
</evidence>
<dbReference type="PANTHER" id="PTHR23517">
    <property type="entry name" value="RESISTANCE PROTEIN MDTM, PUTATIVE-RELATED-RELATED"/>
    <property type="match status" value="1"/>
</dbReference>
<feature type="transmembrane region" description="Helical" evidence="7">
    <location>
        <begin position="168"/>
        <end position="187"/>
    </location>
</feature>
<feature type="transmembrane region" description="Helical" evidence="7">
    <location>
        <begin position="102"/>
        <end position="123"/>
    </location>
</feature>
<comment type="caution">
    <text evidence="9">The sequence shown here is derived from an EMBL/GenBank/DDBJ whole genome shotgun (WGS) entry which is preliminary data.</text>
</comment>
<evidence type="ECO:0000256" key="7">
    <source>
        <dbReference type="SAM" id="Phobius"/>
    </source>
</evidence>
<feature type="transmembrane region" description="Helical" evidence="7">
    <location>
        <begin position="341"/>
        <end position="360"/>
    </location>
</feature>
<protein>
    <submittedName>
        <fullName evidence="9">MFS transporter</fullName>
    </submittedName>
</protein>
<evidence type="ECO:0000256" key="3">
    <source>
        <dbReference type="ARBA" id="ARBA00022475"/>
    </source>
</evidence>
<dbReference type="Gene3D" id="1.20.1250.20">
    <property type="entry name" value="MFS general substrate transporter like domains"/>
    <property type="match status" value="2"/>
</dbReference>
<feature type="transmembrane region" description="Helical" evidence="7">
    <location>
        <begin position="372"/>
        <end position="396"/>
    </location>
</feature>
<feature type="transmembrane region" description="Helical" evidence="7">
    <location>
        <begin position="18"/>
        <end position="40"/>
    </location>
</feature>
<dbReference type="InterPro" id="IPR020846">
    <property type="entry name" value="MFS_dom"/>
</dbReference>
<proteinExistence type="predicted"/>
<evidence type="ECO:0000256" key="4">
    <source>
        <dbReference type="ARBA" id="ARBA00022692"/>
    </source>
</evidence>
<evidence type="ECO:0000256" key="6">
    <source>
        <dbReference type="ARBA" id="ARBA00023136"/>
    </source>
</evidence>
<feature type="transmembrane region" description="Helical" evidence="7">
    <location>
        <begin position="305"/>
        <end position="329"/>
    </location>
</feature>
<feature type="transmembrane region" description="Helical" evidence="7">
    <location>
        <begin position="248"/>
        <end position="270"/>
    </location>
</feature>
<evidence type="ECO:0000256" key="2">
    <source>
        <dbReference type="ARBA" id="ARBA00022448"/>
    </source>
</evidence>
<accession>A0A1S2UU10</accession>
<name>A0A1S2UU10_9PSED</name>
<dbReference type="InterPro" id="IPR036259">
    <property type="entry name" value="MFS_trans_sf"/>
</dbReference>
<feature type="transmembrane region" description="Helical" evidence="7">
    <location>
        <begin position="216"/>
        <end position="242"/>
    </location>
</feature>
<dbReference type="AlphaFoldDB" id="A0A1S2UU10"/>
<evidence type="ECO:0000256" key="1">
    <source>
        <dbReference type="ARBA" id="ARBA00004651"/>
    </source>
</evidence>
<evidence type="ECO:0000313" key="9">
    <source>
        <dbReference type="EMBL" id="OIN49947.1"/>
    </source>
</evidence>
<keyword evidence="4 7" id="KW-0812">Transmembrane</keyword>
<dbReference type="InterPro" id="IPR001958">
    <property type="entry name" value="Tet-R_TetA/multi-R_MdtG-like"/>
</dbReference>
<feature type="transmembrane region" description="Helical" evidence="7">
    <location>
        <begin position="144"/>
        <end position="162"/>
    </location>
</feature>
<keyword evidence="6 7" id="KW-0472">Membrane</keyword>
<feature type="transmembrane region" description="Helical" evidence="7">
    <location>
        <begin position="79"/>
        <end position="96"/>
    </location>
</feature>
<feature type="transmembrane region" description="Helical" evidence="7">
    <location>
        <begin position="52"/>
        <end position="72"/>
    </location>
</feature>
<dbReference type="Pfam" id="PF07690">
    <property type="entry name" value="MFS_1"/>
    <property type="match status" value="1"/>
</dbReference>
<dbReference type="PROSITE" id="PS50850">
    <property type="entry name" value="MFS"/>
    <property type="match status" value="1"/>
</dbReference>
<dbReference type="PANTHER" id="PTHR23517:SF2">
    <property type="entry name" value="MULTIDRUG RESISTANCE PROTEIN MDTH"/>
    <property type="match status" value="1"/>
</dbReference>
<feature type="domain" description="Major facilitator superfamily (MFS) profile" evidence="8">
    <location>
        <begin position="14"/>
        <end position="394"/>
    </location>
</feature>
<dbReference type="EMBL" id="MDDR01000036">
    <property type="protein sequence ID" value="OIN49947.1"/>
    <property type="molecule type" value="Genomic_DNA"/>
</dbReference>
<comment type="subcellular location">
    <subcellularLocation>
        <location evidence="1">Cell membrane</location>
        <topology evidence="1">Multi-pass membrane protein</topology>
    </subcellularLocation>
</comment>
<keyword evidence="5 7" id="KW-1133">Transmembrane helix</keyword>
<dbReference type="GO" id="GO:0005886">
    <property type="term" value="C:plasma membrane"/>
    <property type="evidence" value="ECO:0007669"/>
    <property type="project" value="UniProtKB-SubCell"/>
</dbReference>
<evidence type="ECO:0000313" key="10">
    <source>
        <dbReference type="Proteomes" id="UP000181661"/>
    </source>
</evidence>
<dbReference type="Proteomes" id="UP000181661">
    <property type="component" value="Unassembled WGS sequence"/>
</dbReference>
<dbReference type="PRINTS" id="PR01035">
    <property type="entry name" value="TCRTETA"/>
</dbReference>
<keyword evidence="2" id="KW-0813">Transport</keyword>
<dbReference type="InterPro" id="IPR050171">
    <property type="entry name" value="MFS_Transporters"/>
</dbReference>
<organism evidence="9 10">
    <name type="scientific">Pseudomonas costantinii</name>
    <dbReference type="NCBI Taxonomy" id="168469"/>
    <lineage>
        <taxon>Bacteria</taxon>
        <taxon>Pseudomonadati</taxon>
        <taxon>Pseudomonadota</taxon>
        <taxon>Gammaproteobacteria</taxon>
        <taxon>Pseudomonadales</taxon>
        <taxon>Pseudomonadaceae</taxon>
        <taxon>Pseudomonas</taxon>
    </lineage>
</organism>
<gene>
    <name evidence="9" type="ORF">BFL40_20670</name>
</gene>
<dbReference type="SUPFAM" id="SSF103473">
    <property type="entry name" value="MFS general substrate transporter"/>
    <property type="match status" value="1"/>
</dbReference>
<dbReference type="OrthoDB" id="5651057at2"/>
<keyword evidence="3" id="KW-1003">Cell membrane</keyword>
<feature type="transmembrane region" description="Helical" evidence="7">
    <location>
        <begin position="282"/>
        <end position="299"/>
    </location>
</feature>
<reference evidence="9 10" key="1">
    <citation type="submission" date="2016-08" db="EMBL/GenBank/DDBJ databases">
        <title>Draft genome sequence of Pseudomonas costantinii LMG 22119, type strain isolated from cultivated mushroom (Agaricus bisporus) sporophores.</title>
        <authorList>
            <person name="Tambong J.T."/>
        </authorList>
    </citation>
    <scope>NUCLEOTIDE SEQUENCE [LARGE SCALE GENOMIC DNA]</scope>
    <source>
        <strain evidence="9 10">LMG 22119</strain>
    </source>
</reference>
<dbReference type="GO" id="GO:0022857">
    <property type="term" value="F:transmembrane transporter activity"/>
    <property type="evidence" value="ECO:0007669"/>
    <property type="project" value="InterPro"/>
</dbReference>